<accession>A0A101GYR0</accession>
<protein>
    <submittedName>
        <fullName evidence="2">DNA primase</fullName>
    </submittedName>
</protein>
<proteinExistence type="predicted"/>
<comment type="caution">
    <text evidence="2">The sequence shown here is derived from an EMBL/GenBank/DDBJ whole genome shotgun (WGS) entry which is preliminary data.</text>
</comment>
<gene>
    <name evidence="2" type="ORF">XD87_0421</name>
</gene>
<evidence type="ECO:0000313" key="2">
    <source>
        <dbReference type="EMBL" id="KUK66917.1"/>
    </source>
</evidence>
<dbReference type="InterPro" id="IPR034151">
    <property type="entry name" value="TOPRIM_DnaG_bac"/>
</dbReference>
<dbReference type="Gene3D" id="3.90.980.10">
    <property type="entry name" value="DNA primase, catalytic core, N-terminal domain"/>
    <property type="match status" value="1"/>
</dbReference>
<dbReference type="InterPro" id="IPR050219">
    <property type="entry name" value="DnaG_primase"/>
</dbReference>
<dbReference type="SMART" id="SM00493">
    <property type="entry name" value="TOPRIM"/>
    <property type="match status" value="1"/>
</dbReference>
<feature type="domain" description="Toprim" evidence="1">
    <location>
        <begin position="141"/>
        <end position="240"/>
    </location>
</feature>
<sequence length="465" mass="54348">EINYKATRYYYNQLKENKIAMDYLEERGFNKESIKNFGLGYAPKKPELRKYLLRTKNYSQRQLLDSGLFTLKDKVVKEKFYDRIMFPIRSTRGKVLGFTGRVLPGNDWGPKYMNSPDTPIFHKKENLFGQYESRQEIRKKDLAILCEGSTDVVSAHQYGIKNIVAPLGTGLTKEQLEKLSKTTKNILFFFDSDKAGQDALIRGFKIASELGLVPYAASPEPYKDIDELLQKETKLMRRKITNKAEAFSFILSNYLENKNLNRLEDVNRVKNFIGSLISSVSDKTLLNLYKRKSTNLTKLDLFEERAEKPYKYGRKEPSSQLHMKVADNKGYREYLQLLLLLDKIDEEFLVDKKYIVPTPLQQLYIEILKNYKEGREKLYSILHETEGITEIFEDIIFNLTAIPEKEEEIKEELKKLASRVESLYLKEQQRILSQKVAIAEEKRDTKEAEKYLKELAQINKLLQKN</sequence>
<dbReference type="InterPro" id="IPR006171">
    <property type="entry name" value="TOPRIM_dom"/>
</dbReference>
<name>A0A101GYR0_9BACT</name>
<dbReference type="Proteomes" id="UP000053469">
    <property type="component" value="Unassembled WGS sequence"/>
</dbReference>
<evidence type="ECO:0000313" key="3">
    <source>
        <dbReference type="Proteomes" id="UP000053469"/>
    </source>
</evidence>
<feature type="non-terminal residue" evidence="2">
    <location>
        <position position="1"/>
    </location>
</feature>
<reference evidence="3" key="1">
    <citation type="journal article" date="2015" name="MBio">
        <title>Genome-Resolved Metagenomic Analysis Reveals Roles for Candidate Phyla and Other Microbial Community Members in Biogeochemical Transformations in Oil Reservoirs.</title>
        <authorList>
            <person name="Hu P."/>
            <person name="Tom L."/>
            <person name="Singh A."/>
            <person name="Thomas B.C."/>
            <person name="Baker B.J."/>
            <person name="Piceno Y.M."/>
            <person name="Andersen G.L."/>
            <person name="Banfield J.F."/>
        </authorList>
    </citation>
    <scope>NUCLEOTIDE SEQUENCE [LARGE SCALE GENOMIC DNA]</scope>
</reference>
<dbReference type="EMBL" id="LGGI01000063">
    <property type="protein sequence ID" value="KUK66917.1"/>
    <property type="molecule type" value="Genomic_DNA"/>
</dbReference>
<dbReference type="GO" id="GO:0005737">
    <property type="term" value="C:cytoplasm"/>
    <property type="evidence" value="ECO:0007669"/>
    <property type="project" value="TreeGrafter"/>
</dbReference>
<dbReference type="Pfam" id="PF08275">
    <property type="entry name" value="DNAG_N"/>
    <property type="match status" value="1"/>
</dbReference>
<dbReference type="CDD" id="cd03364">
    <property type="entry name" value="TOPRIM_DnaG_primases"/>
    <property type="match status" value="1"/>
</dbReference>
<dbReference type="GO" id="GO:0006269">
    <property type="term" value="P:DNA replication, synthesis of primer"/>
    <property type="evidence" value="ECO:0007669"/>
    <property type="project" value="TreeGrafter"/>
</dbReference>
<dbReference type="PANTHER" id="PTHR30313">
    <property type="entry name" value="DNA PRIMASE"/>
    <property type="match status" value="1"/>
</dbReference>
<dbReference type="Gene3D" id="3.40.1360.10">
    <property type="match status" value="1"/>
</dbReference>
<dbReference type="SUPFAM" id="SSF56731">
    <property type="entry name" value="DNA primase core"/>
    <property type="match status" value="1"/>
</dbReference>
<dbReference type="AlphaFoldDB" id="A0A101GYR0"/>
<dbReference type="InterPro" id="IPR037068">
    <property type="entry name" value="DNA_primase_core_N_sf"/>
</dbReference>
<dbReference type="InterPro" id="IPR013264">
    <property type="entry name" value="DNAG_N"/>
</dbReference>
<evidence type="ECO:0000259" key="1">
    <source>
        <dbReference type="PROSITE" id="PS50880"/>
    </source>
</evidence>
<organism evidence="2 3">
    <name type="scientific">candidate division WS6 bacterium 36_33</name>
    <dbReference type="NCBI Taxonomy" id="1641388"/>
    <lineage>
        <taxon>Bacteria</taxon>
        <taxon>Candidatus Dojkabacteria</taxon>
    </lineage>
</organism>
<dbReference type="PANTHER" id="PTHR30313:SF2">
    <property type="entry name" value="DNA PRIMASE"/>
    <property type="match status" value="1"/>
</dbReference>
<dbReference type="Pfam" id="PF13155">
    <property type="entry name" value="Toprim_2"/>
    <property type="match status" value="1"/>
</dbReference>
<dbReference type="PROSITE" id="PS50880">
    <property type="entry name" value="TOPRIM"/>
    <property type="match status" value="1"/>
</dbReference>